<gene>
    <name evidence="3" type="primary">PDS-IV</name>
</gene>
<dbReference type="InterPro" id="IPR050464">
    <property type="entry name" value="Zeta_carotene_desat/Oxidored"/>
</dbReference>
<reference evidence="3" key="1">
    <citation type="journal article" date="2015" name="Front. Plant Sci.">
        <title>Structural characterization of highly glucosylated crocins and regulation of their biosynthesis during flower development in Crocus.</title>
        <authorList>
            <person name="Ahrazem O."/>
            <person name="Rubio-Moraga A."/>
            <person name="Jimeno M.L."/>
            <person name="Gomez-Gomez L."/>
        </authorList>
    </citation>
    <scope>NUCLEOTIDE SEQUENCE</scope>
</reference>
<keyword evidence="3" id="KW-0560">Oxidoreductase</keyword>
<proteinExistence type="evidence at transcript level"/>
<dbReference type="InterPro" id="IPR036188">
    <property type="entry name" value="FAD/NAD-bd_sf"/>
</dbReference>
<dbReference type="SUPFAM" id="SSF51905">
    <property type="entry name" value="FAD/NAD(P)-binding domain"/>
    <property type="match status" value="1"/>
</dbReference>
<protein>
    <submittedName>
        <fullName evidence="3">Phytoene desaturase</fullName>
        <ecNumber evidence="3">1.3.99.-</ecNumber>
    </submittedName>
</protein>
<feature type="domain" description="Amine oxidase" evidence="2">
    <location>
        <begin position="90"/>
        <end position="481"/>
    </location>
</feature>
<evidence type="ECO:0000259" key="2">
    <source>
        <dbReference type="Pfam" id="PF01593"/>
    </source>
</evidence>
<name>A0A0S3B046_9ASPA</name>
<dbReference type="Pfam" id="PF01593">
    <property type="entry name" value="Amino_oxidase"/>
    <property type="match status" value="1"/>
</dbReference>
<accession>A0A0S3B046</accession>
<dbReference type="PANTHER" id="PTHR42923">
    <property type="entry name" value="PROTOPORPHYRINOGEN OXIDASE"/>
    <property type="match status" value="1"/>
</dbReference>
<dbReference type="Gene3D" id="3.50.50.60">
    <property type="entry name" value="FAD/NAD(P)-binding domain"/>
    <property type="match status" value="1"/>
</dbReference>
<keyword evidence="1" id="KW-0809">Transit peptide</keyword>
<dbReference type="GO" id="GO:0016491">
    <property type="term" value="F:oxidoreductase activity"/>
    <property type="evidence" value="ECO:0007669"/>
    <property type="project" value="UniProtKB-KW"/>
</dbReference>
<evidence type="ECO:0000313" key="3">
    <source>
        <dbReference type="EMBL" id="ALQ56928.1"/>
    </source>
</evidence>
<dbReference type="PANTHER" id="PTHR42923:SF24">
    <property type="entry name" value="OS04G0560500 PROTEIN"/>
    <property type="match status" value="1"/>
</dbReference>
<dbReference type="EC" id="1.3.99.-" evidence="3"/>
<dbReference type="EMBL" id="KT124379">
    <property type="protein sequence ID" value="ALQ56928.1"/>
    <property type="molecule type" value="mRNA"/>
</dbReference>
<dbReference type="AlphaFoldDB" id="A0A0S3B046"/>
<dbReference type="InterPro" id="IPR002937">
    <property type="entry name" value="Amino_oxidase"/>
</dbReference>
<sequence>MWAYSSSSCLVTSFRFSRPNRHRYKSEASAPRSHQNGDDKERKKKVIIVGAGWACLASAHHLTKQGFDTTLLHDGSFPAEEVSVRGFWNPYKNIFSLIDELGIQPFTKLTRSALYTTEGLEVEFPIYRDLPRLPTPFGALLYTQFLRLSLVDRLTSVPLLAPIIDFDNTDNAWKRYDAMTARELFRLFGCSARLYQKVLKPLLQVGLFAPAEQCSAAATLGILYYYLLAHQQNFDVLWCRGTVTEKIFTPWLESIKTKGCRYLENKRLTDFIIDEDSGHILGVVCGQETYEADAVVLAVGVSSLQSTIMSSSVLQSREDFLNVLNLSTIDVVSVKVWLDRKVEIPNASNVCSGFDDLTAWTFLDLNSIYDEYEGAPTTVLEAEFYFAKQLLPLKDEQIVVKLMSYLSRCMKEFEEAKVLQQIVTRLPESATHFFPGSYKYMMRGSTSFPNLFLAGDWVVTRHGSWSKEKAYVTGLEAANRVVDYLEEGDFARILPVEDDEPHIETLREFNRRINETTAQIPLAEFFM</sequence>
<evidence type="ECO:0000256" key="1">
    <source>
        <dbReference type="ARBA" id="ARBA00022946"/>
    </source>
</evidence>
<organism evidence="3">
    <name type="scientific">Crocus ancyrensis</name>
    <dbReference type="NCBI Taxonomy" id="481016"/>
    <lineage>
        <taxon>Eukaryota</taxon>
        <taxon>Viridiplantae</taxon>
        <taxon>Streptophyta</taxon>
        <taxon>Embryophyta</taxon>
        <taxon>Tracheophyta</taxon>
        <taxon>Spermatophyta</taxon>
        <taxon>Magnoliopsida</taxon>
        <taxon>Liliopsida</taxon>
        <taxon>Asparagales</taxon>
        <taxon>Iridaceae</taxon>
        <taxon>Crocoideae</taxon>
        <taxon>Croceae</taxon>
        <taxon>Crocus</taxon>
    </lineage>
</organism>